<dbReference type="Proteomes" id="UP000198634">
    <property type="component" value="Unassembled WGS sequence"/>
</dbReference>
<proteinExistence type="predicted"/>
<evidence type="ECO:0000313" key="2">
    <source>
        <dbReference type="EMBL" id="SEP76796.1"/>
    </source>
</evidence>
<protein>
    <submittedName>
        <fullName evidence="2">Transcriptional regulator, MarR family</fullName>
    </submittedName>
</protein>
<dbReference type="PANTHER" id="PTHR33164:SF95">
    <property type="entry name" value="TRANSCRIPTIONAL REGULATOR"/>
    <property type="match status" value="1"/>
</dbReference>
<accession>A0A1H9AJ75</accession>
<dbReference type="SMART" id="SM00347">
    <property type="entry name" value="HTH_MARR"/>
    <property type="match status" value="1"/>
</dbReference>
<dbReference type="Pfam" id="PF01047">
    <property type="entry name" value="MarR"/>
    <property type="match status" value="1"/>
</dbReference>
<name>A0A1H9AJ75_9RHOB</name>
<dbReference type="PROSITE" id="PS50995">
    <property type="entry name" value="HTH_MARR_2"/>
    <property type="match status" value="1"/>
</dbReference>
<keyword evidence="3" id="KW-1185">Reference proteome</keyword>
<dbReference type="PRINTS" id="PR00598">
    <property type="entry name" value="HTHMARR"/>
</dbReference>
<dbReference type="InterPro" id="IPR036390">
    <property type="entry name" value="WH_DNA-bd_sf"/>
</dbReference>
<dbReference type="InterPro" id="IPR036388">
    <property type="entry name" value="WH-like_DNA-bd_sf"/>
</dbReference>
<evidence type="ECO:0000259" key="1">
    <source>
        <dbReference type="PROSITE" id="PS50995"/>
    </source>
</evidence>
<organism evidence="2 3">
    <name type="scientific">Thalassovita taeanensis</name>
    <dbReference type="NCBI Taxonomy" id="657014"/>
    <lineage>
        <taxon>Bacteria</taxon>
        <taxon>Pseudomonadati</taxon>
        <taxon>Pseudomonadota</taxon>
        <taxon>Alphaproteobacteria</taxon>
        <taxon>Rhodobacterales</taxon>
        <taxon>Roseobacteraceae</taxon>
        <taxon>Thalassovita</taxon>
    </lineage>
</organism>
<reference evidence="2 3" key="1">
    <citation type="submission" date="2016-10" db="EMBL/GenBank/DDBJ databases">
        <authorList>
            <person name="de Groot N.N."/>
        </authorList>
    </citation>
    <scope>NUCLEOTIDE SEQUENCE [LARGE SCALE GENOMIC DNA]</scope>
    <source>
        <strain evidence="2 3">DSM 22007</strain>
    </source>
</reference>
<dbReference type="GO" id="GO:0003700">
    <property type="term" value="F:DNA-binding transcription factor activity"/>
    <property type="evidence" value="ECO:0007669"/>
    <property type="project" value="InterPro"/>
</dbReference>
<dbReference type="STRING" id="657014.SAMN04488092_102161"/>
<dbReference type="AlphaFoldDB" id="A0A1H9AJ75"/>
<dbReference type="EMBL" id="FOEP01000002">
    <property type="protein sequence ID" value="SEP76796.1"/>
    <property type="molecule type" value="Genomic_DNA"/>
</dbReference>
<dbReference type="RefSeq" id="WP_090268236.1">
    <property type="nucleotide sequence ID" value="NZ_FOEP01000002.1"/>
</dbReference>
<dbReference type="InterPro" id="IPR000835">
    <property type="entry name" value="HTH_MarR-typ"/>
</dbReference>
<dbReference type="GO" id="GO:0006950">
    <property type="term" value="P:response to stress"/>
    <property type="evidence" value="ECO:0007669"/>
    <property type="project" value="TreeGrafter"/>
</dbReference>
<sequence>MDNTTPPAPKSDMTAGYILDTQVGFLLRRATQRHLTIFSGLIPAITSTQFAALSKLCELGPTSQNALGRATAMDAATIKGVIDRLRKKGLITSRRDPDDQRRIFVAASEAGSALYHDTVQSAQKVSEETLSPLSKAEQTVFLEFLSRLT</sequence>
<dbReference type="OrthoDB" id="9814496at2"/>
<dbReference type="InterPro" id="IPR039422">
    <property type="entry name" value="MarR/SlyA-like"/>
</dbReference>
<dbReference type="PANTHER" id="PTHR33164">
    <property type="entry name" value="TRANSCRIPTIONAL REGULATOR, MARR FAMILY"/>
    <property type="match status" value="1"/>
</dbReference>
<evidence type="ECO:0000313" key="3">
    <source>
        <dbReference type="Proteomes" id="UP000198634"/>
    </source>
</evidence>
<gene>
    <name evidence="2" type="ORF">SAMN04488092_102161</name>
</gene>
<feature type="domain" description="HTH marR-type" evidence="1">
    <location>
        <begin position="20"/>
        <end position="149"/>
    </location>
</feature>
<dbReference type="Gene3D" id="1.10.10.10">
    <property type="entry name" value="Winged helix-like DNA-binding domain superfamily/Winged helix DNA-binding domain"/>
    <property type="match status" value="1"/>
</dbReference>
<dbReference type="SUPFAM" id="SSF46785">
    <property type="entry name" value="Winged helix' DNA-binding domain"/>
    <property type="match status" value="1"/>
</dbReference>